<dbReference type="EMBL" id="BMDW01000007">
    <property type="protein sequence ID" value="GGA45169.1"/>
    <property type="molecule type" value="Genomic_DNA"/>
</dbReference>
<keyword evidence="8" id="KW-1185">Reference proteome</keyword>
<evidence type="ECO:0000256" key="4">
    <source>
        <dbReference type="ARBA" id="ARBA00023136"/>
    </source>
</evidence>
<keyword evidence="3 6" id="KW-0732">Signal</keyword>
<feature type="chain" id="PRO_5047049314" description="MipA/OmpV family protein" evidence="6">
    <location>
        <begin position="24"/>
        <end position="291"/>
    </location>
</feature>
<name>A0ABQ1GK20_9SPHN</name>
<evidence type="ECO:0000256" key="5">
    <source>
        <dbReference type="ARBA" id="ARBA00023237"/>
    </source>
</evidence>
<evidence type="ECO:0000256" key="3">
    <source>
        <dbReference type="ARBA" id="ARBA00022729"/>
    </source>
</evidence>
<organism evidence="7 8">
    <name type="scientific">Sphingomonas psychrolutea</name>
    <dbReference type="NCBI Taxonomy" id="1259676"/>
    <lineage>
        <taxon>Bacteria</taxon>
        <taxon>Pseudomonadati</taxon>
        <taxon>Pseudomonadota</taxon>
        <taxon>Alphaproteobacteria</taxon>
        <taxon>Sphingomonadales</taxon>
        <taxon>Sphingomonadaceae</taxon>
        <taxon>Sphingomonas</taxon>
    </lineage>
</organism>
<dbReference type="InterPro" id="IPR010583">
    <property type="entry name" value="MipA"/>
</dbReference>
<keyword evidence="4" id="KW-0472">Membrane</keyword>
<sequence length="291" mass="30750">MIDSRFLAAAAVLFVAGAAPALAQDATSSAATDPQIADDYDKDSVTIGIGGAYVPDYDGSDNYRISPGPVAIGSVKGFNFSVIGNRGSVDLISNRPGQKIDLQFGPIAVLNFDRSTLSTIDDPRIRALGKRSTAVELGGYVGLGKTGIITSPYDRLAVSVSYRQGVTGAHRSYIWQPTINYITPLSRKAAVGFYGSAQYVGQGYADTYFTITPTQSIASGLPAFNARKGWKNYTAGGFATYSLTGNLLHGFKIVAGGGYTRLLNDYSYSPVVRIAGSKSQWLGAVGVAYTF</sequence>
<gene>
    <name evidence="7" type="ORF">GCM10011395_14200</name>
</gene>
<proteinExistence type="inferred from homology"/>
<dbReference type="Proteomes" id="UP000618591">
    <property type="component" value="Unassembled WGS sequence"/>
</dbReference>
<evidence type="ECO:0000256" key="1">
    <source>
        <dbReference type="ARBA" id="ARBA00004442"/>
    </source>
</evidence>
<dbReference type="Pfam" id="PF06629">
    <property type="entry name" value="MipA"/>
    <property type="match status" value="1"/>
</dbReference>
<feature type="signal peptide" evidence="6">
    <location>
        <begin position="1"/>
        <end position="23"/>
    </location>
</feature>
<accession>A0ABQ1GK20</accession>
<dbReference type="PANTHER" id="PTHR38776:SF1">
    <property type="entry name" value="MLTA-INTERACTING PROTEIN-RELATED"/>
    <property type="match status" value="1"/>
</dbReference>
<comment type="caution">
    <text evidence="7">The sequence shown here is derived from an EMBL/GenBank/DDBJ whole genome shotgun (WGS) entry which is preliminary data.</text>
</comment>
<protein>
    <recommendedName>
        <fullName evidence="9">MipA/OmpV family protein</fullName>
    </recommendedName>
</protein>
<comment type="similarity">
    <text evidence="2">Belongs to the MipA/OmpV family.</text>
</comment>
<reference evidence="8" key="1">
    <citation type="journal article" date="2019" name="Int. J. Syst. Evol. Microbiol.">
        <title>The Global Catalogue of Microorganisms (GCM) 10K type strain sequencing project: providing services to taxonomists for standard genome sequencing and annotation.</title>
        <authorList>
            <consortium name="The Broad Institute Genomics Platform"/>
            <consortium name="The Broad Institute Genome Sequencing Center for Infectious Disease"/>
            <person name="Wu L."/>
            <person name="Ma J."/>
        </authorList>
    </citation>
    <scope>NUCLEOTIDE SEQUENCE [LARGE SCALE GENOMIC DNA]</scope>
    <source>
        <strain evidence="8">CGMCC 1.10106</strain>
    </source>
</reference>
<keyword evidence="5" id="KW-0998">Cell outer membrane</keyword>
<comment type="subcellular location">
    <subcellularLocation>
        <location evidence="1">Cell outer membrane</location>
    </subcellularLocation>
</comment>
<evidence type="ECO:0008006" key="9">
    <source>
        <dbReference type="Google" id="ProtNLM"/>
    </source>
</evidence>
<evidence type="ECO:0000256" key="2">
    <source>
        <dbReference type="ARBA" id="ARBA00005722"/>
    </source>
</evidence>
<evidence type="ECO:0000313" key="7">
    <source>
        <dbReference type="EMBL" id="GGA45169.1"/>
    </source>
</evidence>
<evidence type="ECO:0000256" key="6">
    <source>
        <dbReference type="SAM" id="SignalP"/>
    </source>
</evidence>
<evidence type="ECO:0000313" key="8">
    <source>
        <dbReference type="Proteomes" id="UP000618591"/>
    </source>
</evidence>
<dbReference type="PANTHER" id="PTHR38776">
    <property type="entry name" value="MLTA-INTERACTING PROTEIN-RELATED"/>
    <property type="match status" value="1"/>
</dbReference>